<accession>A0A2G8S3P5</accession>
<evidence type="ECO:0000313" key="4">
    <source>
        <dbReference type="Proteomes" id="UP000230002"/>
    </source>
</evidence>
<evidence type="ECO:0000313" key="3">
    <source>
        <dbReference type="EMBL" id="PIL28381.1"/>
    </source>
</evidence>
<dbReference type="Pfam" id="PF12937">
    <property type="entry name" value="F-box-like"/>
    <property type="match status" value="1"/>
</dbReference>
<reference evidence="3 4" key="1">
    <citation type="journal article" date="2015" name="Sci. Rep.">
        <title>Chromosome-level genome map provides insights into diverse defense mechanisms in the medicinal fungus Ganoderma sinense.</title>
        <authorList>
            <person name="Zhu Y."/>
            <person name="Xu J."/>
            <person name="Sun C."/>
            <person name="Zhou S."/>
            <person name="Xu H."/>
            <person name="Nelson D.R."/>
            <person name="Qian J."/>
            <person name="Song J."/>
            <person name="Luo H."/>
            <person name="Xiang L."/>
            <person name="Li Y."/>
            <person name="Xu Z."/>
            <person name="Ji A."/>
            <person name="Wang L."/>
            <person name="Lu S."/>
            <person name="Hayward A."/>
            <person name="Sun W."/>
            <person name="Li X."/>
            <person name="Schwartz D.C."/>
            <person name="Wang Y."/>
            <person name="Chen S."/>
        </authorList>
    </citation>
    <scope>NUCLEOTIDE SEQUENCE [LARGE SCALE GENOMIC DNA]</scope>
    <source>
        <strain evidence="3 4">ZZ0214-1</strain>
    </source>
</reference>
<feature type="domain" description="F-box" evidence="2">
    <location>
        <begin position="116"/>
        <end position="166"/>
    </location>
</feature>
<dbReference type="Gene3D" id="1.20.1280.50">
    <property type="match status" value="1"/>
</dbReference>
<dbReference type="Proteomes" id="UP000230002">
    <property type="component" value="Unassembled WGS sequence"/>
</dbReference>
<dbReference type="EMBL" id="AYKW01000024">
    <property type="protein sequence ID" value="PIL28381.1"/>
    <property type="molecule type" value="Genomic_DNA"/>
</dbReference>
<proteinExistence type="predicted"/>
<gene>
    <name evidence="3" type="ORF">GSI_09532</name>
</gene>
<dbReference type="SUPFAM" id="SSF81383">
    <property type="entry name" value="F-box domain"/>
    <property type="match status" value="1"/>
</dbReference>
<dbReference type="InterPro" id="IPR001810">
    <property type="entry name" value="F-box_dom"/>
</dbReference>
<dbReference type="InterPro" id="IPR036047">
    <property type="entry name" value="F-box-like_dom_sf"/>
</dbReference>
<dbReference type="OrthoDB" id="2755159at2759"/>
<protein>
    <recommendedName>
        <fullName evidence="2">F-box domain-containing protein</fullName>
    </recommendedName>
</protein>
<sequence length="511" mass="55986">MRITLLDADSDTLGILPPPPPPAPAPTLPGSPCKLAGNLDLDDGEDHDAAARTAAGFRHEKFVRSYGSEDEVGLTVASDCGWTAQSSEDFVSSPTSWTMHEKILLQVSVVATPKPANTIAGLPRELWKQILTYIDDQRDLFRVARVSRALRTIARDALKRHTFRLETTDAITAFSAALTNRPALASTIQHLYIRCSDSRIPSCLPVAFRALRELRSLSLHVSDPALALACAQRALFNEPLPHLTAFATSLPCTPELLDFVQTHGTIEDLSIADPAIDPAALGPALPLPSLRVLACRVEFLRCFHRSPTLTHLHVTLHVEGALETLARALGPQLVSLQLGLRARARSPAEKSSTTTSTTPRAIDINVGGAWSPADVVARFPHLRFLQLRVLEPPDIQPEARLDADVWSYPIDWMLAPRRPLGARPVSPRPRVVVAFVFDLLLPDSRFQLPPESEIGANAERVLRRCATHVARVLYGRYGRPDTSCVVRGKGEGEGVYVEERCAFGEGYWKEV</sequence>
<evidence type="ECO:0000259" key="2">
    <source>
        <dbReference type="PROSITE" id="PS50181"/>
    </source>
</evidence>
<keyword evidence="4" id="KW-1185">Reference proteome</keyword>
<dbReference type="SMART" id="SM00256">
    <property type="entry name" value="FBOX"/>
    <property type="match status" value="1"/>
</dbReference>
<evidence type="ECO:0000256" key="1">
    <source>
        <dbReference type="SAM" id="MobiDB-lite"/>
    </source>
</evidence>
<feature type="region of interest" description="Disordered" evidence="1">
    <location>
        <begin position="1"/>
        <end position="29"/>
    </location>
</feature>
<name>A0A2G8S3P5_9APHY</name>
<dbReference type="PROSITE" id="PS50181">
    <property type="entry name" value="FBOX"/>
    <property type="match status" value="1"/>
</dbReference>
<feature type="compositionally biased region" description="Pro residues" evidence="1">
    <location>
        <begin position="16"/>
        <end position="29"/>
    </location>
</feature>
<dbReference type="AlphaFoldDB" id="A0A2G8S3P5"/>
<organism evidence="3 4">
    <name type="scientific">Ganoderma sinense ZZ0214-1</name>
    <dbReference type="NCBI Taxonomy" id="1077348"/>
    <lineage>
        <taxon>Eukaryota</taxon>
        <taxon>Fungi</taxon>
        <taxon>Dikarya</taxon>
        <taxon>Basidiomycota</taxon>
        <taxon>Agaricomycotina</taxon>
        <taxon>Agaricomycetes</taxon>
        <taxon>Polyporales</taxon>
        <taxon>Polyporaceae</taxon>
        <taxon>Ganoderma</taxon>
    </lineage>
</organism>
<comment type="caution">
    <text evidence="3">The sequence shown here is derived from an EMBL/GenBank/DDBJ whole genome shotgun (WGS) entry which is preliminary data.</text>
</comment>